<evidence type="ECO:0000256" key="6">
    <source>
        <dbReference type="ARBA" id="ARBA00022692"/>
    </source>
</evidence>
<evidence type="ECO:0000256" key="1">
    <source>
        <dbReference type="ARBA" id="ARBA00004245"/>
    </source>
</evidence>
<dbReference type="Pfam" id="PF04790">
    <property type="entry name" value="Sarcoglycan_1"/>
    <property type="match status" value="1"/>
</dbReference>
<dbReference type="InParanoid" id="A9UTA0"/>
<organism evidence="14 15">
    <name type="scientific">Monosiga brevicollis</name>
    <name type="common">Choanoflagellate</name>
    <dbReference type="NCBI Taxonomy" id="81824"/>
    <lineage>
        <taxon>Eukaryota</taxon>
        <taxon>Choanoflagellata</taxon>
        <taxon>Craspedida</taxon>
        <taxon>Salpingoecidae</taxon>
        <taxon>Monosiga</taxon>
    </lineage>
</organism>
<evidence type="ECO:0000256" key="11">
    <source>
        <dbReference type="ARBA" id="ARBA00023180"/>
    </source>
</evidence>
<keyword evidence="5" id="KW-0963">Cytoplasm</keyword>
<dbReference type="KEGG" id="mbr:MONBRDRAFT_23397"/>
<sequence>MGHNLKGQEDDLIEDLPVGLRRARLCCVVSCTVVAALLSLVTLALLIWAMTVLDVDTYGPEGAVFRDRAVGFLKPVECTGQVAIGQGDYVVRSTANEPLNVAAADSYRLTARSATARSTSSISSTPADVTFNASKMTARSAVNESDIYFEMDPEQSYVRSRRAFFDTPAVRTAGNAKVGSARHSEPRTFGFKACASYGMASVAYACMNNPRCMWHRMPLTLATLRHRPISPVVLMT</sequence>
<reference evidence="14 15" key="1">
    <citation type="journal article" date="2008" name="Nature">
        <title>The genome of the choanoflagellate Monosiga brevicollis and the origin of metazoans.</title>
        <authorList>
            <consortium name="JGI Sequencing"/>
            <person name="King N."/>
            <person name="Westbrook M.J."/>
            <person name="Young S.L."/>
            <person name="Kuo A."/>
            <person name="Abedin M."/>
            <person name="Chapman J."/>
            <person name="Fairclough S."/>
            <person name="Hellsten U."/>
            <person name="Isogai Y."/>
            <person name="Letunic I."/>
            <person name="Marr M."/>
            <person name="Pincus D."/>
            <person name="Putnam N."/>
            <person name="Rokas A."/>
            <person name="Wright K.J."/>
            <person name="Zuzow R."/>
            <person name="Dirks W."/>
            <person name="Good M."/>
            <person name="Goodstein D."/>
            <person name="Lemons D."/>
            <person name="Li W."/>
            <person name="Lyons J.B."/>
            <person name="Morris A."/>
            <person name="Nichols S."/>
            <person name="Richter D.J."/>
            <person name="Salamov A."/>
            <person name="Bork P."/>
            <person name="Lim W.A."/>
            <person name="Manning G."/>
            <person name="Miller W.T."/>
            <person name="McGinnis W."/>
            <person name="Shapiro H."/>
            <person name="Tjian R."/>
            <person name="Grigoriev I.V."/>
            <person name="Rokhsar D."/>
        </authorList>
    </citation>
    <scope>NUCLEOTIDE SEQUENCE [LARGE SCALE GENOMIC DNA]</scope>
    <source>
        <strain evidence="15">MX1 / ATCC 50154</strain>
    </source>
</reference>
<accession>A9UTA0</accession>
<feature type="transmembrane region" description="Helical" evidence="13">
    <location>
        <begin position="25"/>
        <end position="50"/>
    </location>
</feature>
<dbReference type="GO" id="GO:0016012">
    <property type="term" value="C:sarcoglycan complex"/>
    <property type="evidence" value="ECO:0007669"/>
    <property type="project" value="InterPro"/>
</dbReference>
<evidence type="ECO:0000256" key="4">
    <source>
        <dbReference type="ARBA" id="ARBA00022475"/>
    </source>
</evidence>
<evidence type="ECO:0000256" key="3">
    <source>
        <dbReference type="ARBA" id="ARBA00007574"/>
    </source>
</evidence>
<dbReference type="GeneID" id="5889112"/>
<proteinExistence type="inferred from homology"/>
<evidence type="ECO:0000313" key="14">
    <source>
        <dbReference type="EMBL" id="EDQ91210.1"/>
    </source>
</evidence>
<evidence type="ECO:0000256" key="12">
    <source>
        <dbReference type="ARBA" id="ARBA00023212"/>
    </source>
</evidence>
<protein>
    <submittedName>
        <fullName evidence="14">Uncharacterized protein</fullName>
    </submittedName>
</protein>
<comment type="similarity">
    <text evidence="3">Belongs to the sarcoglycan beta/delta/gamma/zeta family.</text>
</comment>
<keyword evidence="11" id="KW-0325">Glycoprotein</keyword>
<evidence type="ECO:0000256" key="7">
    <source>
        <dbReference type="ARBA" id="ARBA00022968"/>
    </source>
</evidence>
<dbReference type="EMBL" id="CH991545">
    <property type="protein sequence ID" value="EDQ91210.1"/>
    <property type="molecule type" value="Genomic_DNA"/>
</dbReference>
<dbReference type="GO" id="GO:0005856">
    <property type="term" value="C:cytoskeleton"/>
    <property type="evidence" value="ECO:0007669"/>
    <property type="project" value="UniProtKB-SubCell"/>
</dbReference>
<keyword evidence="12" id="KW-0206">Cytoskeleton</keyword>
<keyword evidence="6 13" id="KW-0812">Transmembrane</keyword>
<evidence type="ECO:0000313" key="15">
    <source>
        <dbReference type="Proteomes" id="UP000001357"/>
    </source>
</evidence>
<evidence type="ECO:0000256" key="2">
    <source>
        <dbReference type="ARBA" id="ARBA00004274"/>
    </source>
</evidence>
<evidence type="ECO:0000256" key="10">
    <source>
        <dbReference type="ARBA" id="ARBA00023157"/>
    </source>
</evidence>
<name>A9UTA0_MONBE</name>
<evidence type="ECO:0000256" key="5">
    <source>
        <dbReference type="ARBA" id="ARBA00022490"/>
    </source>
</evidence>
<evidence type="ECO:0000256" key="8">
    <source>
        <dbReference type="ARBA" id="ARBA00022989"/>
    </source>
</evidence>
<gene>
    <name evidence="14" type="ORF">MONBRDRAFT_23397</name>
</gene>
<keyword evidence="7" id="KW-0735">Signal-anchor</keyword>
<dbReference type="AlphaFoldDB" id="A9UTA0"/>
<keyword evidence="8 13" id="KW-1133">Transmembrane helix</keyword>
<dbReference type="RefSeq" id="XP_001743632.1">
    <property type="nucleotide sequence ID" value="XM_001743580.1"/>
</dbReference>
<evidence type="ECO:0000256" key="9">
    <source>
        <dbReference type="ARBA" id="ARBA00023136"/>
    </source>
</evidence>
<keyword evidence="4" id="KW-1003">Cell membrane</keyword>
<evidence type="ECO:0000256" key="13">
    <source>
        <dbReference type="SAM" id="Phobius"/>
    </source>
</evidence>
<keyword evidence="10" id="KW-1015">Disulfide bond</keyword>
<dbReference type="InterPro" id="IPR006875">
    <property type="entry name" value="Sarcoglycan"/>
</dbReference>
<dbReference type="Proteomes" id="UP000001357">
    <property type="component" value="Unassembled WGS sequence"/>
</dbReference>
<keyword evidence="15" id="KW-1185">Reference proteome</keyword>
<keyword evidence="9 13" id="KW-0472">Membrane</keyword>
<comment type="subcellular location">
    <subcellularLocation>
        <location evidence="2">Cell membrane</location>
        <location evidence="2">Sarcolemma</location>
        <topology evidence="2">Single-pass type II membrane protein</topology>
    </subcellularLocation>
    <subcellularLocation>
        <location evidence="1">Cytoplasm</location>
        <location evidence="1">Cytoskeleton</location>
    </subcellularLocation>
</comment>